<evidence type="ECO:0000259" key="9">
    <source>
        <dbReference type="PROSITE" id="PS51671"/>
    </source>
</evidence>
<dbReference type="RefSeq" id="WP_108826078.1">
    <property type="nucleotide sequence ID" value="NZ_CP023004.1"/>
</dbReference>
<comment type="pathway">
    <text evidence="1 8">Amino-acid biosynthesis; L-isoleucine biosynthesis; L-isoleucine from 2-oxobutanoate: step 1/4.</text>
</comment>
<evidence type="ECO:0000256" key="5">
    <source>
        <dbReference type="ARBA" id="ARBA00022605"/>
    </source>
</evidence>
<sequence>MNASTIAQTHIIDLRVRNHPGVMSHITGLFARRAFNLEAILCVPVSGNDESRMLLLVNDTPKLEQIERQLAKLHDVLAVRQRTDLPPDYFERLGKSI</sequence>
<evidence type="ECO:0000313" key="10">
    <source>
        <dbReference type="EMBL" id="AWI10182.1"/>
    </source>
</evidence>
<evidence type="ECO:0000256" key="4">
    <source>
        <dbReference type="ARBA" id="ARBA00011744"/>
    </source>
</evidence>
<proteinExistence type="inferred from homology"/>
<dbReference type="InterPro" id="IPR002912">
    <property type="entry name" value="ACT_dom"/>
</dbReference>
<dbReference type="GO" id="GO:0009097">
    <property type="term" value="P:isoleucine biosynthetic process"/>
    <property type="evidence" value="ECO:0007669"/>
    <property type="project" value="UniProtKB-UniRule"/>
</dbReference>
<keyword evidence="6 8" id="KW-0100">Branched-chain amino acid biosynthesis</keyword>
<dbReference type="SUPFAM" id="SSF55021">
    <property type="entry name" value="ACT-like"/>
    <property type="match status" value="1"/>
</dbReference>
<dbReference type="OrthoDB" id="9787365at2"/>
<dbReference type="NCBIfam" id="TIGR00119">
    <property type="entry name" value="acolac_sm"/>
    <property type="match status" value="1"/>
</dbReference>
<comment type="pathway">
    <text evidence="2 8">Amino-acid biosynthesis; L-valine biosynthesis; L-valine from pyruvate: step 1/4.</text>
</comment>
<evidence type="ECO:0000256" key="1">
    <source>
        <dbReference type="ARBA" id="ARBA00004974"/>
    </source>
</evidence>
<dbReference type="Pfam" id="PF22629">
    <property type="entry name" value="ACT_AHAS_ss"/>
    <property type="match status" value="1"/>
</dbReference>
<name>A0A2U8E6M2_9BACT</name>
<feature type="domain" description="ACT" evidence="9">
    <location>
        <begin position="11"/>
        <end position="84"/>
    </location>
</feature>
<comment type="subunit">
    <text evidence="4 8">Dimer of large and small chains.</text>
</comment>
<dbReference type="InterPro" id="IPR004789">
    <property type="entry name" value="Acetalactate_synth_ssu"/>
</dbReference>
<dbReference type="GO" id="GO:0009099">
    <property type="term" value="P:L-valine biosynthetic process"/>
    <property type="evidence" value="ECO:0007669"/>
    <property type="project" value="UniProtKB-UniRule"/>
</dbReference>
<dbReference type="GO" id="GO:0003984">
    <property type="term" value="F:acetolactate synthase activity"/>
    <property type="evidence" value="ECO:0007669"/>
    <property type="project" value="UniProtKB-UniRule"/>
</dbReference>
<dbReference type="UniPathway" id="UPA00049">
    <property type="reaction ID" value="UER00059"/>
</dbReference>
<dbReference type="KEGG" id="elut:CKA38_13765"/>
<comment type="similarity">
    <text evidence="3 8">Belongs to the acetolactate synthase small subunit family.</text>
</comment>
<evidence type="ECO:0000256" key="2">
    <source>
        <dbReference type="ARBA" id="ARBA00005025"/>
    </source>
</evidence>
<evidence type="ECO:0000256" key="8">
    <source>
        <dbReference type="RuleBase" id="RU368092"/>
    </source>
</evidence>
<accession>A0A2U8E6M2</accession>
<dbReference type="PANTHER" id="PTHR30239:SF4">
    <property type="entry name" value="ACETOLACTATE SYNTHASE ISOZYME 1 SMALL SUBUNIT"/>
    <property type="match status" value="1"/>
</dbReference>
<gene>
    <name evidence="10" type="primary">ilvN</name>
    <name evidence="10" type="ORF">CKA38_13765</name>
</gene>
<dbReference type="AlphaFoldDB" id="A0A2U8E6M2"/>
<dbReference type="PROSITE" id="PS51671">
    <property type="entry name" value="ACT"/>
    <property type="match status" value="1"/>
</dbReference>
<dbReference type="PANTHER" id="PTHR30239">
    <property type="entry name" value="ACETOLACTATE SYNTHASE SMALL SUBUNIT"/>
    <property type="match status" value="1"/>
</dbReference>
<dbReference type="EC" id="2.2.1.6" evidence="8"/>
<reference evidence="10 11" key="1">
    <citation type="journal article" date="2018" name="Syst. Appl. Microbiol.">
        <title>Ereboglobus luteus gen. nov. sp. nov. from cockroach guts, and new insights into the oxygen relationship of the genera Opitutus and Didymococcus (Verrucomicrobia: Opitutaceae).</title>
        <authorList>
            <person name="Tegtmeier D."/>
            <person name="Belitz A."/>
            <person name="Radek R."/>
            <person name="Heimerl T."/>
            <person name="Brune A."/>
        </authorList>
    </citation>
    <scope>NUCLEOTIDE SEQUENCE [LARGE SCALE GENOMIC DNA]</scope>
    <source>
        <strain evidence="10 11">Ho45</strain>
    </source>
</reference>
<evidence type="ECO:0000256" key="3">
    <source>
        <dbReference type="ARBA" id="ARBA00006341"/>
    </source>
</evidence>
<dbReference type="InterPro" id="IPR054480">
    <property type="entry name" value="AHAS_small-like_ACT"/>
</dbReference>
<dbReference type="InterPro" id="IPR045865">
    <property type="entry name" value="ACT-like_dom_sf"/>
</dbReference>
<dbReference type="GO" id="GO:0005829">
    <property type="term" value="C:cytosol"/>
    <property type="evidence" value="ECO:0007669"/>
    <property type="project" value="TreeGrafter"/>
</dbReference>
<dbReference type="UniPathway" id="UPA00047">
    <property type="reaction ID" value="UER00055"/>
</dbReference>
<evidence type="ECO:0000256" key="6">
    <source>
        <dbReference type="ARBA" id="ARBA00023304"/>
    </source>
</evidence>
<dbReference type="GO" id="GO:1990610">
    <property type="term" value="F:acetolactate synthase regulator activity"/>
    <property type="evidence" value="ECO:0007669"/>
    <property type="project" value="UniProtKB-UniRule"/>
</dbReference>
<keyword evidence="5 8" id="KW-0028">Amino-acid biosynthesis</keyword>
<dbReference type="EMBL" id="CP023004">
    <property type="protein sequence ID" value="AWI10182.1"/>
    <property type="molecule type" value="Genomic_DNA"/>
</dbReference>
<evidence type="ECO:0000313" key="11">
    <source>
        <dbReference type="Proteomes" id="UP000244896"/>
    </source>
</evidence>
<organism evidence="10 11">
    <name type="scientific">Ereboglobus luteus</name>
    <dbReference type="NCBI Taxonomy" id="1796921"/>
    <lineage>
        <taxon>Bacteria</taxon>
        <taxon>Pseudomonadati</taxon>
        <taxon>Verrucomicrobiota</taxon>
        <taxon>Opitutia</taxon>
        <taxon>Opitutales</taxon>
        <taxon>Opitutaceae</taxon>
        <taxon>Ereboglobus</taxon>
    </lineage>
</organism>
<evidence type="ECO:0000256" key="7">
    <source>
        <dbReference type="ARBA" id="ARBA00048670"/>
    </source>
</evidence>
<keyword evidence="11" id="KW-1185">Reference proteome</keyword>
<dbReference type="Proteomes" id="UP000244896">
    <property type="component" value="Chromosome"/>
</dbReference>
<dbReference type="InterPro" id="IPR039557">
    <property type="entry name" value="AHAS_ACT"/>
</dbReference>
<comment type="function">
    <text evidence="8">Catalyzes the conversion of 2 pyruvate molecules into acetolactate in the first common step of the biosynthetic pathway of the branched-amino acids such as leucine, isoleucine, and valine.</text>
</comment>
<comment type="catalytic activity">
    <reaction evidence="7 8">
        <text>2 pyruvate + H(+) = (2S)-2-acetolactate + CO2</text>
        <dbReference type="Rhea" id="RHEA:25249"/>
        <dbReference type="ChEBI" id="CHEBI:15361"/>
        <dbReference type="ChEBI" id="CHEBI:15378"/>
        <dbReference type="ChEBI" id="CHEBI:16526"/>
        <dbReference type="ChEBI" id="CHEBI:58476"/>
        <dbReference type="EC" id="2.2.1.6"/>
    </reaction>
</comment>
<dbReference type="Gene3D" id="3.30.70.260">
    <property type="match status" value="1"/>
</dbReference>
<keyword evidence="8" id="KW-0808">Transferase</keyword>
<protein>
    <recommendedName>
        <fullName evidence="8">Acetolactate synthase small subunit</fullName>
        <shortName evidence="8">AHAS</shortName>
        <shortName evidence="8">ALS</shortName>
        <ecNumber evidence="8">2.2.1.6</ecNumber>
    </recommendedName>
    <alternativeName>
        <fullName evidence="8">Acetohydroxy-acid synthase small subunit</fullName>
    </alternativeName>
</protein>
<dbReference type="CDD" id="cd04878">
    <property type="entry name" value="ACT_AHAS"/>
    <property type="match status" value="1"/>
</dbReference>